<dbReference type="PROSITE" id="PS50097">
    <property type="entry name" value="BTB"/>
    <property type="match status" value="1"/>
</dbReference>
<sequence length="476" mass="55207">MLGENLYSPEFAVDSMEDSDWRLCLAPRGHLGSNCISFFLERMPRRGPESIEVEFDLAFLARDGSVLELKQIERSRFLSSGYDSYKGHYEFANRDDVLKIRKEAFLPQDTLRTLCKIWRQDKKVMESTQIFARTIINVERRSFVWNIEKFSTLKPDQKTTSVMRSISKEVLMTFGFSLNCEQCGEDKIILSIESSFNNIKCLTFECFVLDARGGQINSGRFDFFPNDLTRAVSFPLLLTKRNLLNNKRLYLKNDVLLLNCECAFSTRKDYDRIERVNSGIMSSRQFQNVHPEKTQSIGVGLKEYLRSLYVNGILCDTILCTSTETFPAHIVVLGAASPVFRAMFTNDMKEKSKGCVEISDLDADTVRQMLHYMYTDAVEDLSWENALKLYTAADKYEIKALKKKCSVYLKENLCQTKACEFLVLADMHQDKYLKRVVQNFILEHDNEIFDMDVWKNFMDANPKLAAETMYRNWKKE</sequence>
<feature type="domain" description="BTB" evidence="1">
    <location>
        <begin position="315"/>
        <end position="382"/>
    </location>
</feature>
<evidence type="ECO:0000313" key="4">
    <source>
        <dbReference type="Proteomes" id="UP000887116"/>
    </source>
</evidence>
<evidence type="ECO:0000259" key="1">
    <source>
        <dbReference type="PROSITE" id="PS50097"/>
    </source>
</evidence>
<dbReference type="Pfam" id="PF00651">
    <property type="entry name" value="BTB"/>
    <property type="match status" value="1"/>
</dbReference>
<dbReference type="Proteomes" id="UP000887116">
    <property type="component" value="Unassembled WGS sequence"/>
</dbReference>
<dbReference type="InterPro" id="IPR008974">
    <property type="entry name" value="TRAF-like"/>
</dbReference>
<accession>A0A8X6K938</accession>
<dbReference type="SUPFAM" id="SSF54695">
    <property type="entry name" value="POZ domain"/>
    <property type="match status" value="1"/>
</dbReference>
<dbReference type="Gene3D" id="1.25.40.420">
    <property type="match status" value="1"/>
</dbReference>
<dbReference type="EMBL" id="BMAO01010360">
    <property type="protein sequence ID" value="GFQ66651.1"/>
    <property type="molecule type" value="Genomic_DNA"/>
</dbReference>
<keyword evidence="4" id="KW-1185">Reference proteome</keyword>
<feature type="domain" description="MATH" evidence="2">
    <location>
        <begin position="1"/>
        <end position="117"/>
    </location>
</feature>
<evidence type="ECO:0000259" key="2">
    <source>
        <dbReference type="PROSITE" id="PS50144"/>
    </source>
</evidence>
<dbReference type="CDD" id="cd18186">
    <property type="entry name" value="BTB_POZ_ZBTB_KLHL-like"/>
    <property type="match status" value="1"/>
</dbReference>
<name>A0A8X6K938_TRICU</name>
<evidence type="ECO:0000313" key="3">
    <source>
        <dbReference type="EMBL" id="GFQ66651.1"/>
    </source>
</evidence>
<dbReference type="GO" id="GO:0030163">
    <property type="term" value="P:protein catabolic process"/>
    <property type="evidence" value="ECO:0007669"/>
    <property type="project" value="UniProtKB-ARBA"/>
</dbReference>
<dbReference type="SUPFAM" id="SSF49599">
    <property type="entry name" value="TRAF domain-like"/>
    <property type="match status" value="1"/>
</dbReference>
<organism evidence="3 4">
    <name type="scientific">Trichonephila clavata</name>
    <name type="common">Joro spider</name>
    <name type="synonym">Nephila clavata</name>
    <dbReference type="NCBI Taxonomy" id="2740835"/>
    <lineage>
        <taxon>Eukaryota</taxon>
        <taxon>Metazoa</taxon>
        <taxon>Ecdysozoa</taxon>
        <taxon>Arthropoda</taxon>
        <taxon>Chelicerata</taxon>
        <taxon>Arachnida</taxon>
        <taxon>Araneae</taxon>
        <taxon>Araneomorphae</taxon>
        <taxon>Entelegynae</taxon>
        <taxon>Araneoidea</taxon>
        <taxon>Nephilidae</taxon>
        <taxon>Trichonephila</taxon>
    </lineage>
</organism>
<dbReference type="SMART" id="SM00225">
    <property type="entry name" value="BTB"/>
    <property type="match status" value="1"/>
</dbReference>
<dbReference type="Gene3D" id="3.30.710.10">
    <property type="entry name" value="Potassium Channel Kv1.1, Chain A"/>
    <property type="match status" value="1"/>
</dbReference>
<dbReference type="PROSITE" id="PS50144">
    <property type="entry name" value="MATH"/>
    <property type="match status" value="1"/>
</dbReference>
<proteinExistence type="predicted"/>
<dbReference type="PANTHER" id="PTHR24413">
    <property type="entry name" value="SPECKLE-TYPE POZ PROTEIN"/>
    <property type="match status" value="1"/>
</dbReference>
<dbReference type="Gene3D" id="2.60.210.10">
    <property type="entry name" value="Apoptosis, Tumor Necrosis Factor Receptor Associated Protein 2, Chain A"/>
    <property type="match status" value="1"/>
</dbReference>
<dbReference type="InterPro" id="IPR000210">
    <property type="entry name" value="BTB/POZ_dom"/>
</dbReference>
<protein>
    <submittedName>
        <fullName evidence="3">TD and POZ domain-containing protein 3</fullName>
    </submittedName>
</protein>
<reference evidence="3" key="1">
    <citation type="submission" date="2020-07" db="EMBL/GenBank/DDBJ databases">
        <title>Multicomponent nature underlies the extraordinary mechanical properties of spider dragline silk.</title>
        <authorList>
            <person name="Kono N."/>
            <person name="Nakamura H."/>
            <person name="Mori M."/>
            <person name="Yoshida Y."/>
            <person name="Ohtoshi R."/>
            <person name="Malay A.D."/>
            <person name="Moran D.A.P."/>
            <person name="Tomita M."/>
            <person name="Numata K."/>
            <person name="Arakawa K."/>
        </authorList>
    </citation>
    <scope>NUCLEOTIDE SEQUENCE</scope>
</reference>
<gene>
    <name evidence="3" type="primary">Tdpoz3</name>
    <name evidence="3" type="ORF">TNCT_362831</name>
</gene>
<dbReference type="OrthoDB" id="6420118at2759"/>
<comment type="caution">
    <text evidence="3">The sequence shown here is derived from an EMBL/GenBank/DDBJ whole genome shotgun (WGS) entry which is preliminary data.</text>
</comment>
<dbReference type="AlphaFoldDB" id="A0A8X6K938"/>
<dbReference type="InterPro" id="IPR002083">
    <property type="entry name" value="MATH/TRAF_dom"/>
</dbReference>
<dbReference type="InterPro" id="IPR011333">
    <property type="entry name" value="SKP1/BTB/POZ_sf"/>
</dbReference>